<name>A0ABS1C3F2_9BACT</name>
<accession>A0ABS1C3F2</accession>
<organism evidence="2 3">
    <name type="scientific">Adhaeribacter terrigena</name>
    <dbReference type="NCBI Taxonomy" id="2793070"/>
    <lineage>
        <taxon>Bacteria</taxon>
        <taxon>Pseudomonadati</taxon>
        <taxon>Bacteroidota</taxon>
        <taxon>Cytophagia</taxon>
        <taxon>Cytophagales</taxon>
        <taxon>Hymenobacteraceae</taxon>
        <taxon>Adhaeribacter</taxon>
    </lineage>
</organism>
<keyword evidence="1" id="KW-0732">Signal</keyword>
<keyword evidence="3" id="KW-1185">Reference proteome</keyword>
<protein>
    <recommendedName>
        <fullName evidence="4">LTXXQ motif family protein</fullName>
    </recommendedName>
</protein>
<evidence type="ECO:0000313" key="2">
    <source>
        <dbReference type="EMBL" id="MBK0403932.1"/>
    </source>
</evidence>
<evidence type="ECO:0000313" key="3">
    <source>
        <dbReference type="Proteomes" id="UP000644147"/>
    </source>
</evidence>
<dbReference type="Proteomes" id="UP000644147">
    <property type="component" value="Unassembled WGS sequence"/>
</dbReference>
<feature type="chain" id="PRO_5047171335" description="LTXXQ motif family protein" evidence="1">
    <location>
        <begin position="23"/>
        <end position="149"/>
    </location>
</feature>
<dbReference type="EMBL" id="JAEHFX010000006">
    <property type="protein sequence ID" value="MBK0403932.1"/>
    <property type="molecule type" value="Genomic_DNA"/>
</dbReference>
<gene>
    <name evidence="2" type="ORF">I5M27_13130</name>
</gene>
<dbReference type="RefSeq" id="WP_200506734.1">
    <property type="nucleotide sequence ID" value="NZ_JAEHFX010000006.1"/>
</dbReference>
<evidence type="ECO:0008006" key="4">
    <source>
        <dbReference type="Google" id="ProtNLM"/>
    </source>
</evidence>
<feature type="signal peptide" evidence="1">
    <location>
        <begin position="1"/>
        <end position="22"/>
    </location>
</feature>
<reference evidence="2 3" key="1">
    <citation type="submission" date="2020-12" db="EMBL/GenBank/DDBJ databases">
        <title>Bacterial novel species Adhaeribacter sp. BT258 isolated from soil.</title>
        <authorList>
            <person name="Jung H.-Y."/>
        </authorList>
    </citation>
    <scope>NUCLEOTIDE SEQUENCE [LARGE SCALE GENOMIC DNA]</scope>
    <source>
        <strain evidence="2 3">BT258</strain>
    </source>
</reference>
<sequence length="149" mass="17586">MKTIRTFTLFFAMLCIAFSAQAQGKHGGKRNEKIDAARTAYLTDKMNLNAEQSQKFWPLYNEYDAKRNELRRVSRPFKGQDLDKFTDAQLKEQMNLMFDTRQKEISLDKEYADKFQKIISIRQLAALYKGEREFMKVLLQKLNDEKAKN</sequence>
<proteinExistence type="predicted"/>
<comment type="caution">
    <text evidence="2">The sequence shown here is derived from an EMBL/GenBank/DDBJ whole genome shotgun (WGS) entry which is preliminary data.</text>
</comment>
<evidence type="ECO:0000256" key="1">
    <source>
        <dbReference type="SAM" id="SignalP"/>
    </source>
</evidence>